<keyword evidence="2" id="KW-1185">Reference proteome</keyword>
<gene>
    <name evidence="1" type="ORF">BDQ12DRAFT_762693</name>
</gene>
<dbReference type="Proteomes" id="UP000308652">
    <property type="component" value="Unassembled WGS sequence"/>
</dbReference>
<evidence type="ECO:0000313" key="1">
    <source>
        <dbReference type="EMBL" id="TFK34641.1"/>
    </source>
</evidence>
<protein>
    <submittedName>
        <fullName evidence="1">Uncharacterized protein</fullName>
    </submittedName>
</protein>
<organism evidence="1 2">
    <name type="scientific">Crucibulum laeve</name>
    <dbReference type="NCBI Taxonomy" id="68775"/>
    <lineage>
        <taxon>Eukaryota</taxon>
        <taxon>Fungi</taxon>
        <taxon>Dikarya</taxon>
        <taxon>Basidiomycota</taxon>
        <taxon>Agaricomycotina</taxon>
        <taxon>Agaricomycetes</taxon>
        <taxon>Agaricomycetidae</taxon>
        <taxon>Agaricales</taxon>
        <taxon>Agaricineae</taxon>
        <taxon>Nidulariaceae</taxon>
        <taxon>Crucibulum</taxon>
    </lineage>
</organism>
<dbReference type="EMBL" id="ML213629">
    <property type="protein sequence ID" value="TFK34641.1"/>
    <property type="molecule type" value="Genomic_DNA"/>
</dbReference>
<sequence>MWLFSSVTSSCLGFPVFTNVNLRIDLRFRVHSRAKNNILDLNVASESHRNETSNNLEVASLGFQTLKAKIKTMPRLHRPLALEFKSLGSLMPRKIHGVLGIYPRSGGLKIFIDYKRSQLMD</sequence>
<dbReference type="AlphaFoldDB" id="A0A5C3M0W7"/>
<accession>A0A5C3M0W7</accession>
<reference evidence="1 2" key="1">
    <citation type="journal article" date="2019" name="Nat. Ecol. Evol.">
        <title>Megaphylogeny resolves global patterns of mushroom evolution.</title>
        <authorList>
            <person name="Varga T."/>
            <person name="Krizsan K."/>
            <person name="Foldi C."/>
            <person name="Dima B."/>
            <person name="Sanchez-Garcia M."/>
            <person name="Sanchez-Ramirez S."/>
            <person name="Szollosi G.J."/>
            <person name="Szarkandi J.G."/>
            <person name="Papp V."/>
            <person name="Albert L."/>
            <person name="Andreopoulos W."/>
            <person name="Angelini C."/>
            <person name="Antonin V."/>
            <person name="Barry K.W."/>
            <person name="Bougher N.L."/>
            <person name="Buchanan P."/>
            <person name="Buyck B."/>
            <person name="Bense V."/>
            <person name="Catcheside P."/>
            <person name="Chovatia M."/>
            <person name="Cooper J."/>
            <person name="Damon W."/>
            <person name="Desjardin D."/>
            <person name="Finy P."/>
            <person name="Geml J."/>
            <person name="Haridas S."/>
            <person name="Hughes K."/>
            <person name="Justo A."/>
            <person name="Karasinski D."/>
            <person name="Kautmanova I."/>
            <person name="Kiss B."/>
            <person name="Kocsube S."/>
            <person name="Kotiranta H."/>
            <person name="LaButti K.M."/>
            <person name="Lechner B.E."/>
            <person name="Liimatainen K."/>
            <person name="Lipzen A."/>
            <person name="Lukacs Z."/>
            <person name="Mihaltcheva S."/>
            <person name="Morgado L.N."/>
            <person name="Niskanen T."/>
            <person name="Noordeloos M.E."/>
            <person name="Ohm R.A."/>
            <person name="Ortiz-Santana B."/>
            <person name="Ovrebo C."/>
            <person name="Racz N."/>
            <person name="Riley R."/>
            <person name="Savchenko A."/>
            <person name="Shiryaev A."/>
            <person name="Soop K."/>
            <person name="Spirin V."/>
            <person name="Szebenyi C."/>
            <person name="Tomsovsky M."/>
            <person name="Tulloss R.E."/>
            <person name="Uehling J."/>
            <person name="Grigoriev I.V."/>
            <person name="Vagvolgyi C."/>
            <person name="Papp T."/>
            <person name="Martin F.M."/>
            <person name="Miettinen O."/>
            <person name="Hibbett D.S."/>
            <person name="Nagy L.G."/>
        </authorList>
    </citation>
    <scope>NUCLEOTIDE SEQUENCE [LARGE SCALE GENOMIC DNA]</scope>
    <source>
        <strain evidence="1 2">CBS 166.37</strain>
    </source>
</reference>
<name>A0A5C3M0W7_9AGAR</name>
<proteinExistence type="predicted"/>
<evidence type="ECO:0000313" key="2">
    <source>
        <dbReference type="Proteomes" id="UP000308652"/>
    </source>
</evidence>